<evidence type="ECO:0000256" key="6">
    <source>
        <dbReference type="ARBA" id="ARBA00022737"/>
    </source>
</evidence>
<dbReference type="Pfam" id="PF00400">
    <property type="entry name" value="WD40"/>
    <property type="match status" value="6"/>
</dbReference>
<keyword evidence="15" id="KW-1185">Reference proteome</keyword>
<evidence type="ECO:0000256" key="8">
    <source>
        <dbReference type="ARBA" id="ARBA00023054"/>
    </source>
</evidence>
<keyword evidence="9 11" id="KW-0206">Cytoskeleton</keyword>
<dbReference type="GO" id="GO:0000922">
    <property type="term" value="C:spindle pole"/>
    <property type="evidence" value="ECO:0007669"/>
    <property type="project" value="UniProtKB-SubCell"/>
</dbReference>
<evidence type="ECO:0000256" key="11">
    <source>
        <dbReference type="HAMAP-Rule" id="MF_03141"/>
    </source>
</evidence>
<reference evidence="14" key="1">
    <citation type="submission" date="2022-11" db="EMBL/GenBank/DDBJ databases">
        <authorList>
            <person name="Petersen C."/>
        </authorList>
    </citation>
    <scope>NUCLEOTIDE SEQUENCE</scope>
    <source>
        <strain evidence="14">IBT 30069</strain>
    </source>
</reference>
<dbReference type="InterPro" id="IPR056795">
    <property type="entry name" value="PAC1-like_LisH-like_dom"/>
</dbReference>
<dbReference type="GO" id="GO:0051301">
    <property type="term" value="P:cell division"/>
    <property type="evidence" value="ECO:0007669"/>
    <property type="project" value="UniProtKB-KW"/>
</dbReference>
<keyword evidence="7 11" id="KW-0498">Mitosis</keyword>
<feature type="repeat" description="WD" evidence="12">
    <location>
        <begin position="195"/>
        <end position="237"/>
    </location>
</feature>
<protein>
    <recommendedName>
        <fullName evidence="11">Nuclear distribution protein nudF</fullName>
    </recommendedName>
    <alternativeName>
        <fullName evidence="11">Lissencephaly-1 homolog</fullName>
        <shortName evidence="11">LIS-1</shortName>
    </alternativeName>
</protein>
<dbReference type="GO" id="GO:0000132">
    <property type="term" value="P:establishment of mitotic spindle orientation"/>
    <property type="evidence" value="ECO:0007669"/>
    <property type="project" value="UniProtKB-UniRule"/>
</dbReference>
<feature type="domain" description="PAC1-like LisH-like dimerisation" evidence="13">
    <location>
        <begin position="7"/>
        <end position="40"/>
    </location>
</feature>
<evidence type="ECO:0000256" key="1">
    <source>
        <dbReference type="ARBA" id="ARBA00022448"/>
    </source>
</evidence>
<evidence type="ECO:0000256" key="5">
    <source>
        <dbReference type="ARBA" id="ARBA00022701"/>
    </source>
</evidence>
<dbReference type="PRINTS" id="PR00320">
    <property type="entry name" value="GPROTEINBRPT"/>
</dbReference>
<dbReference type="CDD" id="cd00200">
    <property type="entry name" value="WD40"/>
    <property type="match status" value="1"/>
</dbReference>
<dbReference type="InterPro" id="IPR001680">
    <property type="entry name" value="WD40_rpt"/>
</dbReference>
<gene>
    <name evidence="11" type="primary">nudF</name>
    <name evidence="11" type="synonym">lis1</name>
    <name evidence="14" type="ORF">N7456_013531</name>
</gene>
<evidence type="ECO:0000256" key="3">
    <source>
        <dbReference type="ARBA" id="ARBA00022574"/>
    </source>
</evidence>
<comment type="caution">
    <text evidence="14">The sequence shown here is derived from an EMBL/GenBank/DDBJ whole genome shotgun (WGS) entry which is preliminary data.</text>
</comment>
<feature type="repeat" description="WD" evidence="12">
    <location>
        <begin position="150"/>
        <end position="184"/>
    </location>
</feature>
<dbReference type="GO" id="GO:0051012">
    <property type="term" value="P:microtubule sliding"/>
    <property type="evidence" value="ECO:0007669"/>
    <property type="project" value="UniProtKB-UniRule"/>
</dbReference>
<dbReference type="PIRSF" id="PIRSF037647">
    <property type="entry name" value="Dynein_regulator_Lis1"/>
    <property type="match status" value="1"/>
</dbReference>
<dbReference type="InterPro" id="IPR020472">
    <property type="entry name" value="WD40_PAC1"/>
</dbReference>
<dbReference type="InterPro" id="IPR037190">
    <property type="entry name" value="LIS1_N"/>
</dbReference>
<dbReference type="Pfam" id="PF24951">
    <property type="entry name" value="LisH_PAC1"/>
    <property type="match status" value="1"/>
</dbReference>
<evidence type="ECO:0000256" key="7">
    <source>
        <dbReference type="ARBA" id="ARBA00022776"/>
    </source>
</evidence>
<feature type="repeat" description="WD" evidence="12">
    <location>
        <begin position="316"/>
        <end position="333"/>
    </location>
</feature>
<evidence type="ECO:0000256" key="12">
    <source>
        <dbReference type="PROSITE-ProRule" id="PRU00221"/>
    </source>
</evidence>
<dbReference type="Gene3D" id="1.20.960.30">
    <property type="match status" value="1"/>
</dbReference>
<dbReference type="InterPro" id="IPR015943">
    <property type="entry name" value="WD40/YVTN_repeat-like_dom_sf"/>
</dbReference>
<keyword evidence="8 11" id="KW-0175">Coiled coil</keyword>
<keyword evidence="5 11" id="KW-0493">Microtubule</keyword>
<evidence type="ECO:0000256" key="2">
    <source>
        <dbReference type="ARBA" id="ARBA00022490"/>
    </source>
</evidence>
<feature type="repeat" description="WD" evidence="12">
    <location>
        <begin position="342"/>
        <end position="375"/>
    </location>
</feature>
<keyword evidence="10 11" id="KW-0131">Cell cycle</keyword>
<dbReference type="EMBL" id="JAPQKH010000012">
    <property type="protein sequence ID" value="KAJ5080821.1"/>
    <property type="molecule type" value="Genomic_DNA"/>
</dbReference>
<dbReference type="PROSITE" id="PS00678">
    <property type="entry name" value="WD_REPEATS_1"/>
    <property type="match status" value="1"/>
</dbReference>
<comment type="similarity">
    <text evidence="11">Belongs to the WD repeat LIS1/nudF family.</text>
</comment>
<dbReference type="GO" id="GO:0070840">
    <property type="term" value="F:dynein complex binding"/>
    <property type="evidence" value="ECO:0007669"/>
    <property type="project" value="UniProtKB-UniRule"/>
</dbReference>
<evidence type="ECO:0000313" key="14">
    <source>
        <dbReference type="EMBL" id="KAJ5080821.1"/>
    </source>
</evidence>
<comment type="function">
    <text evidence="11">Positively regulates the activity of the minus-end directed microtubule motor protein dynein. May enhance dynein-mediated microtubule sliding by targeting dynein to the microtubule plus end. Required for nuclear migration during vegetative growth as well as development. Required for retrograde early endosome (EE) transport from the hyphal tip. Required for localization of dynein to the mitotic spindle poles. Recruits additional proteins to the dynein complex at SPBs.</text>
</comment>
<keyword evidence="3 12" id="KW-0853">WD repeat</keyword>
<keyword evidence="2 11" id="KW-0963">Cytoplasm</keyword>
<comment type="subunit">
    <text evidence="11">Self-associates. Interacts with nudE and dynein.</text>
</comment>
<dbReference type="PROSITE" id="PS50082">
    <property type="entry name" value="WD_REPEATS_2"/>
    <property type="match status" value="5"/>
</dbReference>
<dbReference type="InterPro" id="IPR019775">
    <property type="entry name" value="WD40_repeat_CS"/>
</dbReference>
<proteinExistence type="inferred from homology"/>
<evidence type="ECO:0000259" key="13">
    <source>
        <dbReference type="Pfam" id="PF24951"/>
    </source>
</evidence>
<feature type="repeat" description="WD" evidence="12">
    <location>
        <begin position="108"/>
        <end position="149"/>
    </location>
</feature>
<dbReference type="SUPFAM" id="SSF50978">
    <property type="entry name" value="WD40 repeat-like"/>
    <property type="match status" value="1"/>
</dbReference>
<keyword evidence="4 11" id="KW-0132">Cell division</keyword>
<dbReference type="HAMAP" id="MF_03141">
    <property type="entry name" value="lis1"/>
    <property type="match status" value="1"/>
</dbReference>
<dbReference type="OrthoDB" id="10264588at2759"/>
<dbReference type="GO" id="GO:0005874">
    <property type="term" value="C:microtubule"/>
    <property type="evidence" value="ECO:0007669"/>
    <property type="project" value="UniProtKB-KW"/>
</dbReference>
<dbReference type="PANTHER" id="PTHR19879:SF9">
    <property type="entry name" value="TRANSCRIPTION INITIATION FACTOR TFIID SUBUNIT 5"/>
    <property type="match status" value="1"/>
</dbReference>
<dbReference type="GO" id="GO:0005875">
    <property type="term" value="C:microtubule associated complex"/>
    <property type="evidence" value="ECO:0007669"/>
    <property type="project" value="UniProtKB-UniRule"/>
</dbReference>
<dbReference type="AlphaFoldDB" id="A0A9W9JSY9"/>
<accession>A0A9W9JSY9</accession>
<evidence type="ECO:0000256" key="4">
    <source>
        <dbReference type="ARBA" id="ARBA00022618"/>
    </source>
</evidence>
<dbReference type="Gene3D" id="2.130.10.10">
    <property type="entry name" value="YVTN repeat-like/Quinoprotein amine dehydrogenase"/>
    <property type="match status" value="1"/>
</dbReference>
<comment type="subcellular location">
    <subcellularLocation>
        <location evidence="11">Cytoplasm</location>
        <location evidence="11">Cytoskeleton</location>
    </subcellularLocation>
    <subcellularLocation>
        <location evidence="11">Cytoplasm</location>
        <location evidence="11">Cytoskeleton</location>
        <location evidence="11">Spindle pole</location>
    </subcellularLocation>
    <text evidence="11">Localizes to the plus ends of microtubules at the hyphal tip and the mitotic spindle poles.</text>
</comment>
<keyword evidence="6" id="KW-0677">Repeat</keyword>
<dbReference type="PANTHER" id="PTHR19879">
    <property type="entry name" value="TRANSCRIPTION INITIATION FACTOR TFIID"/>
    <property type="match status" value="1"/>
</dbReference>
<dbReference type="InterPro" id="IPR036322">
    <property type="entry name" value="WD40_repeat_dom_sf"/>
</dbReference>
<dbReference type="Proteomes" id="UP001149165">
    <property type="component" value="Unassembled WGS sequence"/>
</dbReference>
<evidence type="ECO:0000313" key="15">
    <source>
        <dbReference type="Proteomes" id="UP001149165"/>
    </source>
</evidence>
<dbReference type="GO" id="GO:0005737">
    <property type="term" value="C:cytoplasm"/>
    <property type="evidence" value="ECO:0007669"/>
    <property type="project" value="UniProtKB-UniRule"/>
</dbReference>
<dbReference type="SUPFAM" id="SSF109925">
    <property type="entry name" value="Lissencephaly-1 protein (Lis-1, PAF-AH alpha) N-terminal domain"/>
    <property type="match status" value="1"/>
</dbReference>
<sequence length="426" mass="46580">MTCILTSKQAGELHKSMIAYLSSVNAIQSVAVLEKELPVDSAFNDVARKKYEGLLARKWTNVMRLQRRILDLESRVSSLESKLENAAPVGLDATPKSCLPDMHAIHTLQAHRAAISCIAFHPVHPFIASASDDSSIKIWNREAGTLEYSLNGHLRPVLGLDFGGPQRRTLLASCSNDLTIKIWDPNNCYSNVRTLHGHDDSVSAVRFLTPTGTLLVSASRDASIRIWDALTGYCVKSIHTEGNWIRDISPSFDGACLVIGGNDRTATVWETSSGQLKANLPGHESYIECCAFAPAPSHIYLAGLIPTAGLGISLKSSSFIATGSRDKTIKIWNDTGILIKTLVGHESWVRGLAFHPSGRYLASVGDDRTVRIWDLLQDGQLVNTFDGFSDHFITCVRWGPKQISQDLDISYVLGIGGADSSVRIWL</sequence>
<evidence type="ECO:0000256" key="9">
    <source>
        <dbReference type="ARBA" id="ARBA00023212"/>
    </source>
</evidence>
<dbReference type="SMART" id="SM00320">
    <property type="entry name" value="WD40"/>
    <property type="match status" value="7"/>
</dbReference>
<dbReference type="PROSITE" id="PS50294">
    <property type="entry name" value="WD_REPEATS_REGION"/>
    <property type="match status" value="3"/>
</dbReference>
<organism evidence="14 15">
    <name type="scientific">Penicillium angulare</name>
    <dbReference type="NCBI Taxonomy" id="116970"/>
    <lineage>
        <taxon>Eukaryota</taxon>
        <taxon>Fungi</taxon>
        <taxon>Dikarya</taxon>
        <taxon>Ascomycota</taxon>
        <taxon>Pezizomycotina</taxon>
        <taxon>Eurotiomycetes</taxon>
        <taxon>Eurotiomycetidae</taxon>
        <taxon>Eurotiales</taxon>
        <taxon>Aspergillaceae</taxon>
        <taxon>Penicillium</taxon>
    </lineage>
</organism>
<keyword evidence="1 11" id="KW-0813">Transport</keyword>
<evidence type="ECO:0000256" key="10">
    <source>
        <dbReference type="ARBA" id="ARBA00023306"/>
    </source>
</evidence>
<dbReference type="InterPro" id="IPR017252">
    <property type="entry name" value="Dynein_regulator_LIS1"/>
</dbReference>
<name>A0A9W9JSY9_9EURO</name>
<reference evidence="14" key="2">
    <citation type="journal article" date="2023" name="IMA Fungus">
        <title>Comparative genomic study of the Penicillium genus elucidates a diverse pangenome and 15 lateral gene transfer events.</title>
        <authorList>
            <person name="Petersen C."/>
            <person name="Sorensen T."/>
            <person name="Nielsen M.R."/>
            <person name="Sondergaard T.E."/>
            <person name="Sorensen J.L."/>
            <person name="Fitzpatrick D.A."/>
            <person name="Frisvad J.C."/>
            <person name="Nielsen K.L."/>
        </authorList>
    </citation>
    <scope>NUCLEOTIDE SEQUENCE</scope>
    <source>
        <strain evidence="14">IBT 30069</strain>
    </source>
</reference>